<organism evidence="17 18">
    <name type="scientific">Xanthomonas euroxanthea</name>
    <dbReference type="NCBI Taxonomy" id="2259622"/>
    <lineage>
        <taxon>Bacteria</taxon>
        <taxon>Pseudomonadati</taxon>
        <taxon>Pseudomonadota</taxon>
        <taxon>Gammaproteobacteria</taxon>
        <taxon>Lysobacterales</taxon>
        <taxon>Lysobacteraceae</taxon>
        <taxon>Xanthomonas</taxon>
    </lineage>
</organism>
<keyword evidence="7 13" id="KW-0406">Ion transport</keyword>
<comment type="caution">
    <text evidence="17">The sequence shown here is derived from an EMBL/GenBank/DDBJ whole genome shotgun (WGS) entry which is preliminary data.</text>
</comment>
<dbReference type="PANTHER" id="PTHR13822:SF10">
    <property type="entry name" value="ATP SYNTHASE EPSILON CHAIN, CHLOROPLASTIC"/>
    <property type="match status" value="1"/>
</dbReference>
<name>A0AA46C9B6_9XANT</name>
<gene>
    <name evidence="13" type="primary">atpC</name>
    <name evidence="17" type="ORF">CPBF424_25360</name>
</gene>
<evidence type="ECO:0000256" key="15">
    <source>
        <dbReference type="SAM" id="MobiDB-lite"/>
    </source>
</evidence>
<evidence type="ECO:0000256" key="11">
    <source>
        <dbReference type="ARBA" id="ARBA00030215"/>
    </source>
</evidence>
<keyword evidence="9 13" id="KW-0139">CF(1)</keyword>
<proteinExistence type="inferred from homology"/>
<evidence type="ECO:0000256" key="10">
    <source>
        <dbReference type="ARBA" id="ARBA00023310"/>
    </source>
</evidence>
<evidence type="ECO:0000256" key="9">
    <source>
        <dbReference type="ARBA" id="ARBA00023196"/>
    </source>
</evidence>
<evidence type="ECO:0000256" key="13">
    <source>
        <dbReference type="HAMAP-Rule" id="MF_00530"/>
    </source>
</evidence>
<comment type="function">
    <text evidence="1 13">Produces ATP from ADP in the presence of a proton gradient across the membrane.</text>
</comment>
<dbReference type="EMBL" id="UIHB01000004">
    <property type="protein sequence ID" value="SUZ28713.1"/>
    <property type="molecule type" value="Genomic_DNA"/>
</dbReference>
<dbReference type="GO" id="GO:0045259">
    <property type="term" value="C:proton-transporting ATP synthase complex"/>
    <property type="evidence" value="ECO:0007669"/>
    <property type="project" value="UniProtKB-KW"/>
</dbReference>
<sequence length="225" mass="24236">MVQCIMRPEVAPAGVAFRCRSRTVMARKKSCCGGQQRHIFSRSVDMRPGEKSAVVTGAAQRSEASSSKASGGYDMHAHTSAHPGPDFIANAQQTFGLTVVSLTGAQWEGRAREVSLPGERGRFGVMARHTPMLSTLREGMILIYPETGEPPFQLYVSGGFVEVQPTHVAVLADLALRSEDRDRAKAEVAKTAANSPMATSLTDAAYAQTHAELMHHFGESPRAKP</sequence>
<dbReference type="HAMAP" id="MF_00530">
    <property type="entry name" value="ATP_synth_epsil_bac"/>
    <property type="match status" value="1"/>
</dbReference>
<dbReference type="InterPro" id="IPR001469">
    <property type="entry name" value="ATP_synth_F1_dsu/esu"/>
</dbReference>
<evidence type="ECO:0000256" key="8">
    <source>
        <dbReference type="ARBA" id="ARBA00023136"/>
    </source>
</evidence>
<comment type="similarity">
    <text evidence="3 13 14">Belongs to the ATPase epsilon chain family.</text>
</comment>
<dbReference type="GO" id="GO:0005886">
    <property type="term" value="C:plasma membrane"/>
    <property type="evidence" value="ECO:0007669"/>
    <property type="project" value="UniProtKB-SubCell"/>
</dbReference>
<evidence type="ECO:0000259" key="16">
    <source>
        <dbReference type="Pfam" id="PF02823"/>
    </source>
</evidence>
<dbReference type="Pfam" id="PF02823">
    <property type="entry name" value="ATP-synt_DE_N"/>
    <property type="match status" value="1"/>
</dbReference>
<dbReference type="InterPro" id="IPR036771">
    <property type="entry name" value="ATPsynth_dsu/esu_N"/>
</dbReference>
<reference evidence="17 18" key="1">
    <citation type="submission" date="2018-06" db="EMBL/GenBank/DDBJ databases">
        <authorList>
            <person name="Pothier F. J."/>
        </authorList>
    </citation>
    <scope>NUCLEOTIDE SEQUENCE [LARGE SCALE GENOMIC DNA]</scope>
    <source>
        <strain evidence="17 18">CPBF 424</strain>
    </source>
</reference>
<dbReference type="Proteomes" id="UP000254168">
    <property type="component" value="Unassembled WGS sequence"/>
</dbReference>
<keyword evidence="13" id="KW-0375">Hydrogen ion transport</keyword>
<evidence type="ECO:0000256" key="3">
    <source>
        <dbReference type="ARBA" id="ARBA00005712"/>
    </source>
</evidence>
<evidence type="ECO:0000256" key="4">
    <source>
        <dbReference type="ARBA" id="ARBA00011648"/>
    </source>
</evidence>
<accession>A0AA46C9B6</accession>
<protein>
    <recommendedName>
        <fullName evidence="5 13">ATP synthase epsilon chain</fullName>
    </recommendedName>
    <alternativeName>
        <fullName evidence="12 13">ATP synthase F1 sector epsilon subunit</fullName>
    </alternativeName>
    <alternativeName>
        <fullName evidence="11 13">F-ATPase epsilon subunit</fullName>
    </alternativeName>
</protein>
<evidence type="ECO:0000256" key="6">
    <source>
        <dbReference type="ARBA" id="ARBA00022448"/>
    </source>
</evidence>
<keyword evidence="8 13" id="KW-0472">Membrane</keyword>
<comment type="subunit">
    <text evidence="4 13 14">F-type ATPases have 2 components, CF(1) - the catalytic core - and CF(0) - the membrane proton channel. CF(1) has five subunits: alpha(3), beta(3), gamma(1), delta(1), epsilon(1). CF(0) has three main subunits: a, b and c.</text>
</comment>
<dbReference type="AlphaFoldDB" id="A0AA46C9B6"/>
<evidence type="ECO:0000313" key="17">
    <source>
        <dbReference type="EMBL" id="SUZ28713.1"/>
    </source>
</evidence>
<feature type="region of interest" description="Disordered" evidence="15">
    <location>
        <begin position="51"/>
        <end position="80"/>
    </location>
</feature>
<evidence type="ECO:0000256" key="12">
    <source>
        <dbReference type="ARBA" id="ARBA00031795"/>
    </source>
</evidence>
<dbReference type="SUPFAM" id="SSF51344">
    <property type="entry name" value="Epsilon subunit of F1F0-ATP synthase N-terminal domain"/>
    <property type="match status" value="1"/>
</dbReference>
<evidence type="ECO:0000313" key="18">
    <source>
        <dbReference type="Proteomes" id="UP000254168"/>
    </source>
</evidence>
<feature type="domain" description="ATP synthase F1 complex delta/epsilon subunit N-terminal" evidence="16">
    <location>
        <begin position="97"/>
        <end position="174"/>
    </location>
</feature>
<evidence type="ECO:0000256" key="2">
    <source>
        <dbReference type="ARBA" id="ARBA00004184"/>
    </source>
</evidence>
<dbReference type="GO" id="GO:0012505">
    <property type="term" value="C:endomembrane system"/>
    <property type="evidence" value="ECO:0007669"/>
    <property type="project" value="UniProtKB-SubCell"/>
</dbReference>
<evidence type="ECO:0000256" key="5">
    <source>
        <dbReference type="ARBA" id="ARBA00014480"/>
    </source>
</evidence>
<dbReference type="InterPro" id="IPR020546">
    <property type="entry name" value="ATP_synth_F1_dsu/esu_N"/>
</dbReference>
<dbReference type="Gene3D" id="2.60.15.10">
    <property type="entry name" value="F0F1 ATP synthase delta/epsilon subunit, N-terminal"/>
    <property type="match status" value="1"/>
</dbReference>
<evidence type="ECO:0000256" key="14">
    <source>
        <dbReference type="RuleBase" id="RU003656"/>
    </source>
</evidence>
<dbReference type="GO" id="GO:0005524">
    <property type="term" value="F:ATP binding"/>
    <property type="evidence" value="ECO:0007669"/>
    <property type="project" value="UniProtKB-UniRule"/>
</dbReference>
<dbReference type="CDD" id="cd12152">
    <property type="entry name" value="F1-ATPase_delta"/>
    <property type="match status" value="1"/>
</dbReference>
<keyword evidence="18" id="KW-1185">Reference proteome</keyword>
<dbReference type="PANTHER" id="PTHR13822">
    <property type="entry name" value="ATP SYNTHASE DELTA/EPSILON CHAIN"/>
    <property type="match status" value="1"/>
</dbReference>
<evidence type="ECO:0000256" key="1">
    <source>
        <dbReference type="ARBA" id="ARBA00003543"/>
    </source>
</evidence>
<keyword evidence="10 13" id="KW-0066">ATP synthesis</keyword>
<dbReference type="GO" id="GO:0046933">
    <property type="term" value="F:proton-transporting ATP synthase activity, rotational mechanism"/>
    <property type="evidence" value="ECO:0007669"/>
    <property type="project" value="UniProtKB-UniRule"/>
</dbReference>
<keyword evidence="6 13" id="KW-0813">Transport</keyword>
<dbReference type="NCBIfam" id="TIGR01216">
    <property type="entry name" value="ATP_synt_epsi"/>
    <property type="match status" value="1"/>
</dbReference>
<evidence type="ECO:0000256" key="7">
    <source>
        <dbReference type="ARBA" id="ARBA00023065"/>
    </source>
</evidence>
<comment type="subcellular location">
    <subcellularLocation>
        <location evidence="13">Cell membrane</location>
        <topology evidence="13">Peripheral membrane protein</topology>
    </subcellularLocation>
    <subcellularLocation>
        <location evidence="2">Endomembrane system</location>
        <topology evidence="2">Peripheral membrane protein</topology>
    </subcellularLocation>
</comment>
<keyword evidence="13" id="KW-1003">Cell membrane</keyword>